<dbReference type="GO" id="GO:0006355">
    <property type="term" value="P:regulation of DNA-templated transcription"/>
    <property type="evidence" value="ECO:0007669"/>
    <property type="project" value="InterPro"/>
</dbReference>
<dbReference type="Gene3D" id="3.30.710.10">
    <property type="entry name" value="Potassium Channel Kv1.1, Chain A"/>
    <property type="match status" value="1"/>
</dbReference>
<dbReference type="SMART" id="SM00512">
    <property type="entry name" value="Skp1"/>
    <property type="match status" value="1"/>
</dbReference>
<dbReference type="SUPFAM" id="SSF54695">
    <property type="entry name" value="POZ domain"/>
    <property type="match status" value="1"/>
</dbReference>
<comment type="subcellular location">
    <subcellularLocation>
        <location evidence="1">Nucleus</location>
    </subcellularLocation>
</comment>
<evidence type="ECO:0000256" key="2">
    <source>
        <dbReference type="ARBA" id="ARBA00004906"/>
    </source>
</evidence>
<dbReference type="GO" id="GO:0000976">
    <property type="term" value="F:transcription cis-regulatory region binding"/>
    <property type="evidence" value="ECO:0007669"/>
    <property type="project" value="InterPro"/>
</dbReference>
<reference evidence="9 10" key="1">
    <citation type="submission" date="2020-08" db="EMBL/GenBank/DDBJ databases">
        <title>Plant Genome Project.</title>
        <authorList>
            <person name="Zhang R.-G."/>
        </authorList>
    </citation>
    <scope>NUCLEOTIDE SEQUENCE [LARGE SCALE GENOMIC DNA]</scope>
    <source>
        <tissue evidence="9">Rhizome</tissue>
    </source>
</reference>
<dbReference type="FunFam" id="1.10.10.60:FF:000002">
    <property type="entry name" value="Myb family transcription factor"/>
    <property type="match status" value="1"/>
</dbReference>
<feature type="region of interest" description="Disordered" evidence="7">
    <location>
        <begin position="32"/>
        <end position="70"/>
    </location>
</feature>
<keyword evidence="5" id="KW-0804">Transcription</keyword>
<dbReference type="Pfam" id="PF03931">
    <property type="entry name" value="Skp1_POZ"/>
    <property type="match status" value="1"/>
</dbReference>
<feature type="domain" description="SKP1 component POZ" evidence="8">
    <location>
        <begin position="232"/>
        <end position="283"/>
    </location>
</feature>
<evidence type="ECO:0000256" key="7">
    <source>
        <dbReference type="SAM" id="MobiDB-lite"/>
    </source>
</evidence>
<dbReference type="PANTHER" id="PTHR31496:SF3">
    <property type="entry name" value="TRANSCRIPTION REPRESSOR KAN1"/>
    <property type="match status" value="1"/>
</dbReference>
<gene>
    <name evidence="9" type="ORF">ZIOFF_012216</name>
</gene>
<dbReference type="PANTHER" id="PTHR31496">
    <property type="entry name" value="TRANSCRIPTION FACTOR KAN2-RELATED"/>
    <property type="match status" value="1"/>
</dbReference>
<dbReference type="SUPFAM" id="SSF46689">
    <property type="entry name" value="Homeodomain-like"/>
    <property type="match status" value="1"/>
</dbReference>
<evidence type="ECO:0000313" key="9">
    <source>
        <dbReference type="EMBL" id="KAG6529999.1"/>
    </source>
</evidence>
<evidence type="ECO:0000256" key="4">
    <source>
        <dbReference type="ARBA" id="ARBA00023015"/>
    </source>
</evidence>
<dbReference type="GO" id="GO:0005634">
    <property type="term" value="C:nucleus"/>
    <property type="evidence" value="ECO:0007669"/>
    <property type="project" value="UniProtKB-SubCell"/>
</dbReference>
<dbReference type="Gene3D" id="1.10.10.60">
    <property type="entry name" value="Homeodomain-like"/>
    <property type="match status" value="1"/>
</dbReference>
<dbReference type="NCBIfam" id="TIGR01557">
    <property type="entry name" value="myb_SHAQKYF"/>
    <property type="match status" value="1"/>
</dbReference>
<dbReference type="InterPro" id="IPR009057">
    <property type="entry name" value="Homeodomain-like_sf"/>
</dbReference>
<dbReference type="GO" id="GO:0006511">
    <property type="term" value="P:ubiquitin-dependent protein catabolic process"/>
    <property type="evidence" value="ECO:0007669"/>
    <property type="project" value="InterPro"/>
</dbReference>
<dbReference type="InterPro" id="IPR044847">
    <property type="entry name" value="KAN_fam"/>
</dbReference>
<feature type="compositionally biased region" description="Polar residues" evidence="7">
    <location>
        <begin position="44"/>
        <end position="62"/>
    </location>
</feature>
<accession>A0A8J5M345</accession>
<keyword evidence="10" id="KW-1185">Reference proteome</keyword>
<dbReference type="InterPro" id="IPR011333">
    <property type="entry name" value="SKP1/BTB/POZ_sf"/>
</dbReference>
<evidence type="ECO:0000259" key="8">
    <source>
        <dbReference type="Pfam" id="PF03931"/>
    </source>
</evidence>
<comment type="pathway">
    <text evidence="2">Protein modification; protein ubiquitination.</text>
</comment>
<name>A0A8J5M345_ZINOF</name>
<evidence type="ECO:0000256" key="1">
    <source>
        <dbReference type="ARBA" id="ARBA00004123"/>
    </source>
</evidence>
<dbReference type="InterPro" id="IPR016073">
    <property type="entry name" value="Skp1_comp_POZ"/>
</dbReference>
<dbReference type="GO" id="GO:0010158">
    <property type="term" value="P:abaxial cell fate specification"/>
    <property type="evidence" value="ECO:0007669"/>
    <property type="project" value="InterPro"/>
</dbReference>
<dbReference type="InterPro" id="IPR006447">
    <property type="entry name" value="Myb_dom_plants"/>
</dbReference>
<dbReference type="GO" id="GO:0009867">
    <property type="term" value="P:jasmonic acid mediated signaling pathway"/>
    <property type="evidence" value="ECO:0007669"/>
    <property type="project" value="UniProtKB-ARBA"/>
</dbReference>
<dbReference type="InterPro" id="IPR001232">
    <property type="entry name" value="SKP1-like"/>
</dbReference>
<evidence type="ECO:0000313" key="10">
    <source>
        <dbReference type="Proteomes" id="UP000734854"/>
    </source>
</evidence>
<keyword evidence="6" id="KW-0539">Nucleus</keyword>
<dbReference type="Proteomes" id="UP000734854">
    <property type="component" value="Unassembled WGS sequence"/>
</dbReference>
<sequence>MHLPPTLLSSITEDLMMLSPVVFGEATNPADSPDLSLQIGPPKSSVTSSTDLRPSSFIQTGQAPPLHPSNRMPSSFPCCCGSTWLLGLRPESPTAGGYGHQLHPFGVTGTNILHPCKLVSSKFMMPRKSRTPRMRWTSILHARFVHAVDLLGGHERATPKSILELMDVTDLTLPHVKSHLQMYRTVKFTDKPAVSSDCSVQEDLEPGNKASGYGFISSLGRHGEDDHAEELDDEVFKVEEAVAMKSQTIKHMIEDNCADNAILLPNVFSKIMTKVVEYYKKHDATTSKSSFKHTSRSRIFDEDLKSWDAKLGKVDQENFFD</sequence>
<organism evidence="9 10">
    <name type="scientific">Zingiber officinale</name>
    <name type="common">Ginger</name>
    <name type="synonym">Amomum zingiber</name>
    <dbReference type="NCBI Taxonomy" id="94328"/>
    <lineage>
        <taxon>Eukaryota</taxon>
        <taxon>Viridiplantae</taxon>
        <taxon>Streptophyta</taxon>
        <taxon>Embryophyta</taxon>
        <taxon>Tracheophyta</taxon>
        <taxon>Spermatophyta</taxon>
        <taxon>Magnoliopsida</taxon>
        <taxon>Liliopsida</taxon>
        <taxon>Zingiberales</taxon>
        <taxon>Zingiberaceae</taxon>
        <taxon>Zingiber</taxon>
    </lineage>
</organism>
<comment type="similarity">
    <text evidence="3">Belongs to the SKP1 family.</text>
</comment>
<proteinExistence type="inferred from homology"/>
<protein>
    <recommendedName>
        <fullName evidence="8">SKP1 component POZ domain-containing protein</fullName>
    </recommendedName>
</protein>
<comment type="caution">
    <text evidence="9">The sequence shown here is derived from an EMBL/GenBank/DDBJ whole genome shotgun (WGS) entry which is preliminary data.</text>
</comment>
<dbReference type="AlphaFoldDB" id="A0A8J5M345"/>
<evidence type="ECO:0000256" key="3">
    <source>
        <dbReference type="ARBA" id="ARBA00009993"/>
    </source>
</evidence>
<evidence type="ECO:0000256" key="5">
    <source>
        <dbReference type="ARBA" id="ARBA00023163"/>
    </source>
</evidence>
<dbReference type="EMBL" id="JACMSC010000003">
    <property type="protein sequence ID" value="KAG6529999.1"/>
    <property type="molecule type" value="Genomic_DNA"/>
</dbReference>
<keyword evidence="4" id="KW-0805">Transcription regulation</keyword>
<evidence type="ECO:0000256" key="6">
    <source>
        <dbReference type="ARBA" id="ARBA00023242"/>
    </source>
</evidence>